<sequence>MAGKNSKKAASSSSKIPPNKLPDIKPELVTPSQLIKFDPHQIIITNSSNKPSSSRMVPFGKPVQSTSFAKALSNDYDPFNKKLVPATPATPIKSKNAKTVSPYLSLYAEKLFYIEFFHRGIDKPLSLIKGYYLVHPTDGVQQHFSPSEPHKTLHFYQNILQQEGSVVIKSIYDKFHDKKLLYHKIEIVKFTHMRQWGDPFNRKPLQGHPFEYSYYDYIDAWYKILLFQFDDMSHSWFIQWHEKYNFIKPECQPPMWFIKWWSKHGSQAKIITDTLWNTKIPTKPEDPPLSTHTLKEALLHFFKMYKCTEYNSRFPPILLFYANYNRDRIIKFVFDEFPVKVVKELEDKSSSSSIPDLLKGKSPEELAEICRLAAIQCQSASASGKHSPASSEGSTNEAAKVSSQFPDSVPMPPNWYQDSLFQDSQDPYEGYEGIEEVEDLNFD</sequence>
<dbReference type="PANTHER" id="PTHR48434:SF1">
    <property type="entry name" value="(RAPE) HYPOTHETICAL PROTEIN"/>
    <property type="match status" value="1"/>
</dbReference>
<dbReference type="PANTHER" id="PTHR48434">
    <property type="entry name" value="(RAPE) HYPOTHETICAL PROTEIN"/>
    <property type="match status" value="1"/>
</dbReference>
<feature type="compositionally biased region" description="Polar residues" evidence="1">
    <location>
        <begin position="416"/>
        <end position="425"/>
    </location>
</feature>
<organism evidence="2">
    <name type="scientific">Fagus sylvatica</name>
    <name type="common">Beechnut</name>
    <dbReference type="NCBI Taxonomy" id="28930"/>
    <lineage>
        <taxon>Eukaryota</taxon>
        <taxon>Viridiplantae</taxon>
        <taxon>Streptophyta</taxon>
        <taxon>Embryophyta</taxon>
        <taxon>Tracheophyta</taxon>
        <taxon>Spermatophyta</taxon>
        <taxon>Magnoliopsida</taxon>
        <taxon>eudicotyledons</taxon>
        <taxon>Gunneridae</taxon>
        <taxon>Pentapetalae</taxon>
        <taxon>rosids</taxon>
        <taxon>fabids</taxon>
        <taxon>Fagales</taxon>
        <taxon>Fagaceae</taxon>
        <taxon>Fagus</taxon>
    </lineage>
</organism>
<accession>A0A2N9GL43</accession>
<evidence type="ECO:0000313" key="2">
    <source>
        <dbReference type="EMBL" id="SPD00170.1"/>
    </source>
</evidence>
<proteinExistence type="predicted"/>
<feature type="compositionally biased region" description="Polar residues" evidence="1">
    <location>
        <begin position="383"/>
        <end position="406"/>
    </location>
</feature>
<feature type="compositionally biased region" description="Acidic residues" evidence="1">
    <location>
        <begin position="432"/>
        <end position="443"/>
    </location>
</feature>
<feature type="region of interest" description="Disordered" evidence="1">
    <location>
        <begin position="383"/>
        <end position="443"/>
    </location>
</feature>
<protein>
    <submittedName>
        <fullName evidence="2">Uncharacterized protein</fullName>
    </submittedName>
</protein>
<feature type="region of interest" description="Disordered" evidence="1">
    <location>
        <begin position="1"/>
        <end position="25"/>
    </location>
</feature>
<name>A0A2N9GL43_FAGSY</name>
<dbReference type="AlphaFoldDB" id="A0A2N9GL43"/>
<gene>
    <name evidence="2" type="ORF">FSB_LOCUS28052</name>
</gene>
<evidence type="ECO:0000256" key="1">
    <source>
        <dbReference type="SAM" id="MobiDB-lite"/>
    </source>
</evidence>
<dbReference type="EMBL" id="OIVN01002055">
    <property type="protein sequence ID" value="SPD00170.1"/>
    <property type="molecule type" value="Genomic_DNA"/>
</dbReference>
<feature type="compositionally biased region" description="Low complexity" evidence="1">
    <location>
        <begin position="8"/>
        <end position="18"/>
    </location>
</feature>
<reference evidence="2" key="1">
    <citation type="submission" date="2018-02" db="EMBL/GenBank/DDBJ databases">
        <authorList>
            <person name="Cohen D.B."/>
            <person name="Kent A.D."/>
        </authorList>
    </citation>
    <scope>NUCLEOTIDE SEQUENCE</scope>
</reference>